<dbReference type="AlphaFoldDB" id="A0A7L4BNL9"/>
<dbReference type="GO" id="GO:0005886">
    <property type="term" value="C:plasma membrane"/>
    <property type="evidence" value="ECO:0007669"/>
    <property type="project" value="UniProtKB-SubCell"/>
</dbReference>
<evidence type="ECO:0000256" key="1">
    <source>
        <dbReference type="ARBA" id="ARBA00004236"/>
    </source>
</evidence>
<dbReference type="SMART" id="SM00216">
    <property type="entry name" value="VWD"/>
    <property type="match status" value="1"/>
</dbReference>
<evidence type="ECO:0000313" key="12">
    <source>
        <dbReference type="Proteomes" id="UP000556165"/>
    </source>
</evidence>
<keyword evidence="12" id="KW-1185">Reference proteome</keyword>
<dbReference type="PANTHER" id="PTHR46160">
    <property type="entry name" value="ALPHA-TECTORIN-RELATED"/>
    <property type="match status" value="1"/>
</dbReference>
<sequence>LRTDFRLTVSFDGQSHLAVTVPSTYAGALCGLCGNFDGDPHNDTPEVVTTVVPGCGEPTPRQCSSRAIISRKQRANGEECGLILLPEGPFRSCHPRVDPESYFQACITDYCVFRGHKAIVCQAVMGYAAACQEAGIVLEPWRSKTFCAPTCPLHSHYELNGTACPATCSHPGSPETCDLPRTEGCFCDEGFLLSGHHCVPPPDCGCHHRGHYYQQGEEFYPSDGCTERCRCATGGTVTCWEAPCHPEQECRVERGVRGCYGGQRGRCVLLGARRLVTFDGLNVTLGGSCRYVLAKVCQGDGEELEVTLENDGGVTVAVGGSRVTMQSGSMWTVDVRETHTLPLSVGDGKTWVTQEGNNIILQTALGHRLVYAATAVLLVTVPSTYAGQMCGLCGDFDGNGDNDFVGPNGTWVNGTQELVVAWKVLDESISCSDSCEKCPVQPPDSTGPYQAENSCGMMVVTPGPFSGCHGQVGPEDFFEHCLQEMVLTAGATDTLCRSLQAYTAACQEVGAPVKVWRTESFCPLPCGEHSLYALCARSCQGSCARLAQALPCAAPCFEGCRCTQGFFADGPRCLLPSTCGC</sequence>
<dbReference type="Proteomes" id="UP000556165">
    <property type="component" value="Unassembled WGS sequence"/>
</dbReference>
<evidence type="ECO:0000256" key="6">
    <source>
        <dbReference type="ARBA" id="ARBA00022737"/>
    </source>
</evidence>
<evidence type="ECO:0000256" key="3">
    <source>
        <dbReference type="ARBA" id="ARBA00022475"/>
    </source>
</evidence>
<reference evidence="11 12" key="1">
    <citation type="submission" date="2019-09" db="EMBL/GenBank/DDBJ databases">
        <title>Bird 10,000 Genomes (B10K) Project - Family phase.</title>
        <authorList>
            <person name="Zhang G."/>
        </authorList>
    </citation>
    <scope>NUCLEOTIDE SEQUENCE [LARGE SCALE GENOMIC DNA]</scope>
    <source>
        <strain evidence="11">B10K-DU-009-16</strain>
        <tissue evidence="11">Muscle</tissue>
    </source>
</reference>
<evidence type="ECO:0000256" key="5">
    <source>
        <dbReference type="ARBA" id="ARBA00022729"/>
    </source>
</evidence>
<protein>
    <submittedName>
        <fullName evidence="11">FCGBP protein</fullName>
    </submittedName>
</protein>
<accession>A0A7L4BNL9</accession>
<dbReference type="InterPro" id="IPR025615">
    <property type="entry name" value="TILa_dom"/>
</dbReference>
<dbReference type="SMART" id="SM00215">
    <property type="entry name" value="VWC_out"/>
    <property type="match status" value="1"/>
</dbReference>
<dbReference type="EMBL" id="VZZW01005780">
    <property type="protein sequence ID" value="NXW39164.1"/>
    <property type="molecule type" value="Genomic_DNA"/>
</dbReference>
<name>A0A7L4BNL9_9CHAR</name>
<keyword evidence="7" id="KW-0472">Membrane</keyword>
<feature type="domain" description="VWFD" evidence="10">
    <location>
        <begin position="1"/>
        <end position="81"/>
    </location>
</feature>
<dbReference type="InterPro" id="IPR001846">
    <property type="entry name" value="VWF_type-D"/>
</dbReference>
<dbReference type="InterPro" id="IPR002919">
    <property type="entry name" value="TIL_dom"/>
</dbReference>
<dbReference type="Pfam" id="PF01826">
    <property type="entry name" value="TIL"/>
    <property type="match status" value="2"/>
</dbReference>
<evidence type="ECO:0000259" key="10">
    <source>
        <dbReference type="PROSITE" id="PS51233"/>
    </source>
</evidence>
<dbReference type="Pfam" id="PF12714">
    <property type="entry name" value="TILa"/>
    <property type="match status" value="1"/>
</dbReference>
<dbReference type="GO" id="GO:0005201">
    <property type="term" value="F:extracellular matrix structural constituent"/>
    <property type="evidence" value="ECO:0007669"/>
    <property type="project" value="TreeGrafter"/>
</dbReference>
<keyword evidence="5" id="KW-0732">Signal</keyword>
<proteinExistence type="predicted"/>
<dbReference type="PANTHER" id="PTHR46160:SF3">
    <property type="entry name" value="ALPHA-TECTORIN"/>
    <property type="match status" value="1"/>
</dbReference>
<gene>
    <name evidence="11" type="primary">Fcgbp_1</name>
    <name evidence="11" type="ORF">PHASIM_R01386</name>
</gene>
<keyword evidence="8" id="KW-1015">Disulfide bond</keyword>
<keyword evidence="6" id="KW-0677">Repeat</keyword>
<dbReference type="GO" id="GO:0031012">
    <property type="term" value="C:extracellular matrix"/>
    <property type="evidence" value="ECO:0007669"/>
    <property type="project" value="TreeGrafter"/>
</dbReference>
<comment type="caution">
    <text evidence="11">The sequence shown here is derived from an EMBL/GenBank/DDBJ whole genome shotgun (WGS) entry which is preliminary data.</text>
</comment>
<dbReference type="FunFam" id="2.10.25.10:FF:000153">
    <property type="entry name" value="MUC5B isoform 1"/>
    <property type="match status" value="1"/>
</dbReference>
<organism evidence="11 12">
    <name type="scientific">Phaetusa simplex</name>
    <name type="common">large-billed tern</name>
    <dbReference type="NCBI Taxonomy" id="297813"/>
    <lineage>
        <taxon>Eukaryota</taxon>
        <taxon>Metazoa</taxon>
        <taxon>Chordata</taxon>
        <taxon>Craniata</taxon>
        <taxon>Vertebrata</taxon>
        <taxon>Euteleostomi</taxon>
        <taxon>Archelosauria</taxon>
        <taxon>Archosauria</taxon>
        <taxon>Dinosauria</taxon>
        <taxon>Saurischia</taxon>
        <taxon>Theropoda</taxon>
        <taxon>Coelurosauria</taxon>
        <taxon>Aves</taxon>
        <taxon>Neognathae</taxon>
        <taxon>Neoaves</taxon>
        <taxon>Charadriiformes</taxon>
        <taxon>Laridae</taxon>
        <taxon>Phaetusa</taxon>
    </lineage>
</organism>
<dbReference type="SMART" id="SM00832">
    <property type="entry name" value="C8"/>
    <property type="match status" value="2"/>
</dbReference>
<dbReference type="PROSITE" id="PS51233">
    <property type="entry name" value="VWFD"/>
    <property type="match status" value="2"/>
</dbReference>
<evidence type="ECO:0000256" key="8">
    <source>
        <dbReference type="ARBA" id="ARBA00023157"/>
    </source>
</evidence>
<evidence type="ECO:0000256" key="2">
    <source>
        <dbReference type="ARBA" id="ARBA00004613"/>
    </source>
</evidence>
<dbReference type="Pfam" id="PF08742">
    <property type="entry name" value="C8"/>
    <property type="match status" value="2"/>
</dbReference>
<dbReference type="InterPro" id="IPR001007">
    <property type="entry name" value="VWF_dom"/>
</dbReference>
<evidence type="ECO:0000256" key="7">
    <source>
        <dbReference type="ARBA" id="ARBA00023136"/>
    </source>
</evidence>
<feature type="non-terminal residue" evidence="11">
    <location>
        <position position="1"/>
    </location>
</feature>
<comment type="subcellular location">
    <subcellularLocation>
        <location evidence="1">Cell membrane</location>
    </subcellularLocation>
    <subcellularLocation>
        <location evidence="2">Secreted</location>
    </subcellularLocation>
</comment>
<keyword evidence="3" id="KW-1003">Cell membrane</keyword>
<evidence type="ECO:0000313" key="11">
    <source>
        <dbReference type="EMBL" id="NXW39164.1"/>
    </source>
</evidence>
<dbReference type="CDD" id="cd19941">
    <property type="entry name" value="TIL"/>
    <property type="match status" value="2"/>
</dbReference>
<dbReference type="InterPro" id="IPR052749">
    <property type="entry name" value="Alpha-tectorin"/>
</dbReference>
<keyword evidence="9" id="KW-0325">Glycoprotein</keyword>
<dbReference type="GO" id="GO:0005576">
    <property type="term" value="C:extracellular region"/>
    <property type="evidence" value="ECO:0007669"/>
    <property type="project" value="UniProtKB-SubCell"/>
</dbReference>
<evidence type="ECO:0000256" key="9">
    <source>
        <dbReference type="ARBA" id="ARBA00023180"/>
    </source>
</evidence>
<evidence type="ECO:0000256" key="4">
    <source>
        <dbReference type="ARBA" id="ARBA00022525"/>
    </source>
</evidence>
<dbReference type="InterPro" id="IPR036084">
    <property type="entry name" value="Ser_inhib-like_sf"/>
</dbReference>
<dbReference type="Pfam" id="PF00094">
    <property type="entry name" value="VWD"/>
    <property type="match status" value="2"/>
</dbReference>
<dbReference type="SUPFAM" id="SSF57567">
    <property type="entry name" value="Serine protease inhibitors"/>
    <property type="match status" value="2"/>
</dbReference>
<feature type="non-terminal residue" evidence="11">
    <location>
        <position position="581"/>
    </location>
</feature>
<feature type="domain" description="VWFD" evidence="10">
    <location>
        <begin position="265"/>
        <end position="432"/>
    </location>
</feature>
<dbReference type="InterPro" id="IPR014853">
    <property type="entry name" value="VWF/SSPO/ZAN-like_Cys-rich_dom"/>
</dbReference>
<dbReference type="Gene3D" id="2.10.25.10">
    <property type="entry name" value="Laminin"/>
    <property type="match status" value="2"/>
</dbReference>
<keyword evidence="4" id="KW-0964">Secreted</keyword>